<keyword evidence="2" id="KW-1185">Reference proteome</keyword>
<comment type="caution">
    <text evidence="1">The sequence shown here is derived from an EMBL/GenBank/DDBJ whole genome shotgun (WGS) entry which is preliminary data.</text>
</comment>
<dbReference type="Proteomes" id="UP000652761">
    <property type="component" value="Unassembled WGS sequence"/>
</dbReference>
<dbReference type="AlphaFoldDB" id="A0A843U7S0"/>
<sequence length="278" mass="31870">MRAAAVDQAGNDGLEGGVRGKLLGFQRDLSCLTCSRGAEVGPFVRDCETERSFLCCVVRVGYWPDQPVVRSRVVASFLSDSCFATRRVVACGVPEWWHSFGYGWYLYPMWVMVCGGTSYTSLSGIDVKLCFLEVVWWFVIGSRCRGAWSLRCWYRLAVVRLTSRSMDADFLLAAVMWTSIFPILQRFQIGKRLRFPRFLFRKPSSVLWKLEFSVEKPDLCKLDPTDLGGLREICIDWEKLQALGNHPRPRRSIYIGKQTGFRRRFEHLLGLTEEGFFG</sequence>
<reference evidence="1" key="1">
    <citation type="submission" date="2017-07" db="EMBL/GenBank/DDBJ databases">
        <title>Taro Niue Genome Assembly and Annotation.</title>
        <authorList>
            <person name="Atibalentja N."/>
            <person name="Keating K."/>
            <person name="Fields C.J."/>
        </authorList>
    </citation>
    <scope>NUCLEOTIDE SEQUENCE</scope>
    <source>
        <strain evidence="1">Niue_2</strain>
        <tissue evidence="1">Leaf</tissue>
    </source>
</reference>
<protein>
    <submittedName>
        <fullName evidence="1">Uncharacterized protein</fullName>
    </submittedName>
</protein>
<accession>A0A843U7S0</accession>
<name>A0A843U7S0_COLES</name>
<gene>
    <name evidence="1" type="ORF">Taro_011984</name>
</gene>
<evidence type="ECO:0000313" key="1">
    <source>
        <dbReference type="EMBL" id="MQL79541.1"/>
    </source>
</evidence>
<proteinExistence type="predicted"/>
<organism evidence="1 2">
    <name type="scientific">Colocasia esculenta</name>
    <name type="common">Wild taro</name>
    <name type="synonym">Arum esculentum</name>
    <dbReference type="NCBI Taxonomy" id="4460"/>
    <lineage>
        <taxon>Eukaryota</taxon>
        <taxon>Viridiplantae</taxon>
        <taxon>Streptophyta</taxon>
        <taxon>Embryophyta</taxon>
        <taxon>Tracheophyta</taxon>
        <taxon>Spermatophyta</taxon>
        <taxon>Magnoliopsida</taxon>
        <taxon>Liliopsida</taxon>
        <taxon>Araceae</taxon>
        <taxon>Aroideae</taxon>
        <taxon>Colocasieae</taxon>
        <taxon>Colocasia</taxon>
    </lineage>
</organism>
<dbReference type="EMBL" id="NMUH01000461">
    <property type="protein sequence ID" value="MQL79541.1"/>
    <property type="molecule type" value="Genomic_DNA"/>
</dbReference>
<evidence type="ECO:0000313" key="2">
    <source>
        <dbReference type="Proteomes" id="UP000652761"/>
    </source>
</evidence>